<name>A0ABX7XB47_9FLAO</name>
<gene>
    <name evidence="1" type="ORF">J9309_09945</name>
</gene>
<dbReference type="Proteomes" id="UP000672011">
    <property type="component" value="Chromosome"/>
</dbReference>
<organism evidence="1 2">
    <name type="scientific">Faecalibacter bovis</name>
    <dbReference type="NCBI Taxonomy" id="2898187"/>
    <lineage>
        <taxon>Bacteria</taxon>
        <taxon>Pseudomonadati</taxon>
        <taxon>Bacteroidota</taxon>
        <taxon>Flavobacteriia</taxon>
        <taxon>Flavobacteriales</taxon>
        <taxon>Weeksellaceae</taxon>
        <taxon>Faecalibacter</taxon>
    </lineage>
</organism>
<evidence type="ECO:0000313" key="1">
    <source>
        <dbReference type="EMBL" id="QTV05110.1"/>
    </source>
</evidence>
<sequence>MSKKFTRKDVIDHLIYLREEEIKTLEETHKMQTESLDLDEDSSVEVDDLVQQSRSTDDAFATKIRLDEAKKELESFIILKPELVPGITEGNVVFTNKVNMVIGLAFQQFELDGVKFVGISTNAPIYKSLEGNIKGDTLEFNGVEYTIEEIL</sequence>
<accession>A0ABX7XB47</accession>
<keyword evidence="2" id="KW-1185">Reference proteome</keyword>
<dbReference type="RefSeq" id="WP_230475735.1">
    <property type="nucleotide sequence ID" value="NZ_CP072842.1"/>
</dbReference>
<proteinExistence type="predicted"/>
<dbReference type="EMBL" id="CP072842">
    <property type="protein sequence ID" value="QTV05110.1"/>
    <property type="molecule type" value="Genomic_DNA"/>
</dbReference>
<evidence type="ECO:0000313" key="2">
    <source>
        <dbReference type="Proteomes" id="UP000672011"/>
    </source>
</evidence>
<reference evidence="2" key="2">
    <citation type="submission" date="2021-04" db="EMBL/GenBank/DDBJ databases">
        <title>Taxonomy of Flavobacteriaceae bacterium ZY171143.</title>
        <authorList>
            <person name="Li F."/>
        </authorList>
    </citation>
    <scope>NUCLEOTIDE SEQUENCE [LARGE SCALE GENOMIC DNA]</scope>
    <source>
        <strain evidence="2">ZY171143</strain>
    </source>
</reference>
<reference evidence="1 2" key="1">
    <citation type="journal article" date="2021" name="Int. J. Syst. Evol. Microbiol.">
        <title>Faecalibacter bovis sp. nov., isolated from cow faeces.</title>
        <authorList>
            <person name="Li F."/>
            <person name="Zhao W."/>
            <person name="Hong Q."/>
            <person name="Shao Q."/>
            <person name="Song J."/>
            <person name="Yang S."/>
        </authorList>
    </citation>
    <scope>NUCLEOTIDE SEQUENCE [LARGE SCALE GENOMIC DNA]</scope>
    <source>
        <strain evidence="1 2">ZY171143</strain>
    </source>
</reference>
<protein>
    <submittedName>
        <fullName evidence="1">Uncharacterized protein</fullName>
    </submittedName>
</protein>